<dbReference type="Gene3D" id="3.30.1150.10">
    <property type="match status" value="1"/>
</dbReference>
<dbReference type="PANTHER" id="PTHR33446">
    <property type="entry name" value="PROTEIN TONB-RELATED"/>
    <property type="match status" value="1"/>
</dbReference>
<evidence type="ECO:0000256" key="10">
    <source>
        <dbReference type="SAM" id="MobiDB-lite"/>
    </source>
</evidence>
<evidence type="ECO:0000256" key="9">
    <source>
        <dbReference type="ARBA" id="ARBA00023136"/>
    </source>
</evidence>
<keyword evidence="8" id="KW-1133">Transmembrane helix</keyword>
<evidence type="ECO:0000256" key="5">
    <source>
        <dbReference type="ARBA" id="ARBA00022519"/>
    </source>
</evidence>
<dbReference type="NCBIfam" id="TIGR01352">
    <property type="entry name" value="tonB_Cterm"/>
    <property type="match status" value="1"/>
</dbReference>
<comment type="subcellular location">
    <subcellularLocation>
        <location evidence="1">Cell inner membrane</location>
        <topology evidence="1">Single-pass membrane protein</topology>
        <orientation evidence="1">Periplasmic side</orientation>
    </subcellularLocation>
</comment>
<evidence type="ECO:0000256" key="2">
    <source>
        <dbReference type="ARBA" id="ARBA00006555"/>
    </source>
</evidence>
<dbReference type="InterPro" id="IPR051045">
    <property type="entry name" value="TonB-dependent_transducer"/>
</dbReference>
<evidence type="ECO:0000259" key="11">
    <source>
        <dbReference type="PROSITE" id="PS52015"/>
    </source>
</evidence>
<keyword evidence="3" id="KW-0813">Transport</keyword>
<dbReference type="InterPro" id="IPR006260">
    <property type="entry name" value="TonB/TolA_C"/>
</dbReference>
<keyword evidence="13" id="KW-1185">Reference proteome</keyword>
<dbReference type="GO" id="GO:0098797">
    <property type="term" value="C:plasma membrane protein complex"/>
    <property type="evidence" value="ECO:0007669"/>
    <property type="project" value="TreeGrafter"/>
</dbReference>
<evidence type="ECO:0000313" key="12">
    <source>
        <dbReference type="EMBL" id="SDU24049.1"/>
    </source>
</evidence>
<evidence type="ECO:0000256" key="1">
    <source>
        <dbReference type="ARBA" id="ARBA00004383"/>
    </source>
</evidence>
<feature type="region of interest" description="Disordered" evidence="10">
    <location>
        <begin position="68"/>
        <end position="107"/>
    </location>
</feature>
<dbReference type="PANTHER" id="PTHR33446:SF2">
    <property type="entry name" value="PROTEIN TONB"/>
    <property type="match status" value="1"/>
</dbReference>
<dbReference type="AlphaFoldDB" id="A0A1H2GX05"/>
<protein>
    <submittedName>
        <fullName evidence="12">Protein TonB</fullName>
    </submittedName>
</protein>
<keyword evidence="4" id="KW-1003">Cell membrane</keyword>
<accession>A0A1H2GX05</accession>
<comment type="similarity">
    <text evidence="2">Belongs to the TonB family.</text>
</comment>
<feature type="domain" description="TonB C-terminal" evidence="11">
    <location>
        <begin position="143"/>
        <end position="236"/>
    </location>
</feature>
<proteinExistence type="inferred from homology"/>
<keyword evidence="5" id="KW-0997">Cell inner membrane</keyword>
<dbReference type="GO" id="GO:0015031">
    <property type="term" value="P:protein transport"/>
    <property type="evidence" value="ECO:0007669"/>
    <property type="project" value="UniProtKB-KW"/>
</dbReference>
<dbReference type="Proteomes" id="UP000243232">
    <property type="component" value="Chromosome I"/>
</dbReference>
<evidence type="ECO:0000313" key="13">
    <source>
        <dbReference type="Proteomes" id="UP000243232"/>
    </source>
</evidence>
<dbReference type="GO" id="GO:0055085">
    <property type="term" value="P:transmembrane transport"/>
    <property type="evidence" value="ECO:0007669"/>
    <property type="project" value="InterPro"/>
</dbReference>
<dbReference type="EMBL" id="LT629785">
    <property type="protein sequence ID" value="SDU24049.1"/>
    <property type="molecule type" value="Genomic_DNA"/>
</dbReference>
<reference evidence="13" key="1">
    <citation type="submission" date="2016-10" db="EMBL/GenBank/DDBJ databases">
        <authorList>
            <person name="Varghese N."/>
            <person name="Submissions S."/>
        </authorList>
    </citation>
    <scope>NUCLEOTIDE SEQUENCE [LARGE SCALE GENOMIC DNA]</scope>
    <source>
        <strain evidence="13">DSM 17875</strain>
    </source>
</reference>
<dbReference type="SUPFAM" id="SSF74653">
    <property type="entry name" value="TolA/TonB C-terminal domain"/>
    <property type="match status" value="1"/>
</dbReference>
<evidence type="ECO:0000256" key="7">
    <source>
        <dbReference type="ARBA" id="ARBA00022927"/>
    </source>
</evidence>
<sequence>MPTVKAAAQPTVVQVSLALAPVRALPVAAKPLAAIEEKLPVKVPARQIKPAKPAKPVKPARPAIAVAKAKPPAPPVQAGAVKPAPKATGPQATALAENTAAQTAQPPAAPAVSATAAATATATATATASATATAAAETEVEVLSRQPAFRLPPEQPRYPAQARRRNQQGVVLLEVRLDARGAQREIRLLRSSGFPSLDRAALEAVAEWRFHPEVINGRGVPSRVQIPVEFALMASR</sequence>
<gene>
    <name evidence="12" type="ORF">SAMN05216296_2596</name>
</gene>
<dbReference type="Pfam" id="PF03544">
    <property type="entry name" value="TonB_C"/>
    <property type="match status" value="1"/>
</dbReference>
<evidence type="ECO:0000256" key="4">
    <source>
        <dbReference type="ARBA" id="ARBA00022475"/>
    </source>
</evidence>
<keyword evidence="6" id="KW-0812">Transmembrane</keyword>
<organism evidence="12 13">
    <name type="scientific">Pseudomonas pohangensis</name>
    <dbReference type="NCBI Taxonomy" id="364197"/>
    <lineage>
        <taxon>Bacteria</taxon>
        <taxon>Pseudomonadati</taxon>
        <taxon>Pseudomonadota</taxon>
        <taxon>Gammaproteobacteria</taxon>
        <taxon>Pseudomonadales</taxon>
        <taxon>Pseudomonadaceae</taxon>
        <taxon>Pseudomonas</taxon>
    </lineage>
</organism>
<dbReference type="GO" id="GO:0031992">
    <property type="term" value="F:energy transducer activity"/>
    <property type="evidence" value="ECO:0007669"/>
    <property type="project" value="TreeGrafter"/>
</dbReference>
<feature type="compositionally biased region" description="Low complexity" evidence="10">
    <location>
        <begin position="68"/>
        <end position="87"/>
    </location>
</feature>
<name>A0A1H2GX05_9PSED</name>
<dbReference type="PROSITE" id="PS52015">
    <property type="entry name" value="TONB_CTD"/>
    <property type="match status" value="1"/>
</dbReference>
<keyword evidence="9" id="KW-0472">Membrane</keyword>
<evidence type="ECO:0000256" key="8">
    <source>
        <dbReference type="ARBA" id="ARBA00022989"/>
    </source>
</evidence>
<evidence type="ECO:0000256" key="6">
    <source>
        <dbReference type="ARBA" id="ARBA00022692"/>
    </source>
</evidence>
<dbReference type="STRING" id="364197.SAMN05216296_2596"/>
<dbReference type="InterPro" id="IPR037682">
    <property type="entry name" value="TonB_C"/>
</dbReference>
<evidence type="ECO:0000256" key="3">
    <source>
        <dbReference type="ARBA" id="ARBA00022448"/>
    </source>
</evidence>
<keyword evidence="7" id="KW-0653">Protein transport</keyword>